<reference evidence="7 8" key="1">
    <citation type="submission" date="2019-01" db="EMBL/GenBank/DDBJ databases">
        <title>Genome Assembly of Collichthys lucidus.</title>
        <authorList>
            <person name="Cai M."/>
            <person name="Xiao S."/>
        </authorList>
    </citation>
    <scope>NUCLEOTIDE SEQUENCE [LARGE SCALE GENOMIC DNA]</scope>
    <source>
        <strain evidence="7">JT15FE1705JMU</strain>
        <tissue evidence="7">Muscle</tissue>
    </source>
</reference>
<dbReference type="InterPro" id="IPR051709">
    <property type="entry name" value="Ub-ligase/GTPase-reg"/>
</dbReference>
<keyword evidence="8" id="KW-1185">Reference proteome</keyword>
<dbReference type="GO" id="GO:0016567">
    <property type="term" value="P:protein ubiquitination"/>
    <property type="evidence" value="ECO:0007669"/>
    <property type="project" value="TreeGrafter"/>
</dbReference>
<sequence>MDRVFRRLLPGLCAPSSGCAVSGPAASSAGAVDSVTTCSRGERTASGAFGSDTAHCSVMELMELMEVTGFITQTSDLVKSKEKIQAVSCGDDTVTLLSERGSVLYVDVHTYTPQLLKVFCNKPVTHVSCGSRHSVALTKDGQVYTWGQNSRGQLGLETSGLDVKTPQHVRSVSAVPVVHIAAGGEQSFAVSFSGCVFAWGWNDCGQLGLGDRTDRRTPTSVLCLNAKKSVHVSCGENHTAVLTKDGVVFTFGSGQHGQLGHNSFRDELRPRLVAELWGAKVIKIACGRYGGSTPLGVMSKGSWDVERIAIRLCRFLFSCHKNDESNDDSVNNITQHSTDDMIDKWTSRCDSKSWKKIKLEIRRTFSSASSANKCFLDQRHFQTSPKYPGLNLKLARAAFKKLAKRDDVWAEVEAALLELLPSLDEKLVGVETLRIFLLLNELLHVIQRNKQRQSTELAVMVAAAIRRLSEESLHVIGDWWCSLSPSTMVKHVKTWKQVLSEILSSETGHCNLRVQNLLVVLQYMYNFVMDLKSKKTAFDIYVDRTMSKHQVVKPWPYEFVSSDRFFELRLKRTSLLEGAFTQLAAARHSDFKKPFVVYLDEDPAVTDVYKRDFFHHLFPELVSPESGMFMFNDSVTLPWFPSRATKEDETKFFLFGVLCGLALYNQCIVYLPFPLALFKKLLDVEPTLEDLKEFSGVGKTLQDVMGYEDDVLENLFMSFSINWDGADVILDPQNPQKPVTGENKKEFVDAYMNHILNTSIEGVFREFKRGFFEVCDQKQVKLFTPEELQGVMVGREIYDWAKLKRNTVYESYYASHPTIQMFWEVFDDLTEEQKKDFLLFLTGFRTVPILGMDQIKMKVRVAQIESSTHDQHRPKSLTCHSILYLPVYSNKEIMQDRLTEALIEDKAFRLNG</sequence>
<dbReference type="PROSITE" id="PS00626">
    <property type="entry name" value="RCC1_2"/>
    <property type="match status" value="2"/>
</dbReference>
<dbReference type="Gene3D" id="3.90.1750.10">
    <property type="entry name" value="Hect, E3 ligase catalytic domains"/>
    <property type="match status" value="1"/>
</dbReference>
<feature type="repeat" description="RCC1" evidence="5">
    <location>
        <begin position="246"/>
        <end position="287"/>
    </location>
</feature>
<dbReference type="AlphaFoldDB" id="A0A4U5UEE0"/>
<organism evidence="7 8">
    <name type="scientific">Collichthys lucidus</name>
    <name type="common">Big head croaker</name>
    <name type="synonym">Sciaena lucida</name>
    <dbReference type="NCBI Taxonomy" id="240159"/>
    <lineage>
        <taxon>Eukaryota</taxon>
        <taxon>Metazoa</taxon>
        <taxon>Chordata</taxon>
        <taxon>Craniata</taxon>
        <taxon>Vertebrata</taxon>
        <taxon>Euteleostomi</taxon>
        <taxon>Actinopterygii</taxon>
        <taxon>Neopterygii</taxon>
        <taxon>Teleostei</taxon>
        <taxon>Neoteleostei</taxon>
        <taxon>Acanthomorphata</taxon>
        <taxon>Eupercaria</taxon>
        <taxon>Sciaenidae</taxon>
        <taxon>Collichthys</taxon>
    </lineage>
</organism>
<evidence type="ECO:0000256" key="5">
    <source>
        <dbReference type="PROSITE-ProRule" id="PRU00235"/>
    </source>
</evidence>
<dbReference type="SMART" id="SM00119">
    <property type="entry name" value="HECTc"/>
    <property type="match status" value="1"/>
</dbReference>
<dbReference type="Gene3D" id="3.30.2160.10">
    <property type="entry name" value="Hect, E3 ligase catalytic domain"/>
    <property type="match status" value="1"/>
</dbReference>
<dbReference type="SUPFAM" id="SSF50985">
    <property type="entry name" value="RCC1/BLIP-II"/>
    <property type="match status" value="1"/>
</dbReference>
<dbReference type="PRINTS" id="PR00633">
    <property type="entry name" value="RCCNDNSATION"/>
</dbReference>
<dbReference type="GO" id="GO:0061630">
    <property type="term" value="F:ubiquitin protein ligase activity"/>
    <property type="evidence" value="ECO:0007669"/>
    <property type="project" value="TreeGrafter"/>
</dbReference>
<dbReference type="PROSITE" id="PS50012">
    <property type="entry name" value="RCC1_3"/>
    <property type="match status" value="3"/>
</dbReference>
<evidence type="ECO:0000256" key="4">
    <source>
        <dbReference type="PROSITE-ProRule" id="PRU00104"/>
    </source>
</evidence>
<gene>
    <name evidence="7" type="ORF">D9C73_007102</name>
</gene>
<evidence type="ECO:0000256" key="2">
    <source>
        <dbReference type="ARBA" id="ARBA00022737"/>
    </source>
</evidence>
<dbReference type="FunFam" id="3.30.2410.10:FF:000003">
    <property type="entry name" value="probable E3 ubiquitin-protein ligase HERC4 isoform X1"/>
    <property type="match status" value="1"/>
</dbReference>
<dbReference type="InterPro" id="IPR009091">
    <property type="entry name" value="RCC1/BLIP-II"/>
</dbReference>
<dbReference type="Gene3D" id="3.30.2410.10">
    <property type="entry name" value="Hect, E3 ligase catalytic domain"/>
    <property type="match status" value="1"/>
</dbReference>
<dbReference type="Pfam" id="PF25390">
    <property type="entry name" value="WD40_RLD"/>
    <property type="match status" value="1"/>
</dbReference>
<protein>
    <submittedName>
        <fullName evidence="7">Putative E3 ubiquitin-protein ligase HERC6</fullName>
    </submittedName>
</protein>
<evidence type="ECO:0000256" key="1">
    <source>
        <dbReference type="ARBA" id="ARBA00022679"/>
    </source>
</evidence>
<evidence type="ECO:0000259" key="6">
    <source>
        <dbReference type="PROSITE" id="PS50237"/>
    </source>
</evidence>
<keyword evidence="3 4" id="KW-0833">Ubl conjugation pathway</keyword>
<dbReference type="InterPro" id="IPR058923">
    <property type="entry name" value="RCC1-like_dom"/>
</dbReference>
<feature type="domain" description="HECT" evidence="6">
    <location>
        <begin position="611"/>
        <end position="911"/>
    </location>
</feature>
<dbReference type="InterPro" id="IPR035983">
    <property type="entry name" value="Hect_E3_ubiquitin_ligase"/>
</dbReference>
<feature type="repeat" description="RCC1" evidence="5">
    <location>
        <begin position="141"/>
        <end position="193"/>
    </location>
</feature>
<dbReference type="GO" id="GO:0005737">
    <property type="term" value="C:cytoplasm"/>
    <property type="evidence" value="ECO:0007669"/>
    <property type="project" value="TreeGrafter"/>
</dbReference>
<dbReference type="PANTHER" id="PTHR45622:SF73">
    <property type="entry name" value="E3 UBIQUITIN-PROTEIN LIGASE HERC4-LIKE ISOFORM X1-RELATED"/>
    <property type="match status" value="1"/>
</dbReference>
<dbReference type="InterPro" id="IPR000408">
    <property type="entry name" value="Reg_chr_condens"/>
</dbReference>
<evidence type="ECO:0000313" key="8">
    <source>
        <dbReference type="Proteomes" id="UP000298787"/>
    </source>
</evidence>
<keyword evidence="1" id="KW-0808">Transferase</keyword>
<accession>A0A4U5UEE0</accession>
<dbReference type="Pfam" id="PF00632">
    <property type="entry name" value="HECT"/>
    <property type="match status" value="1"/>
</dbReference>
<dbReference type="GO" id="GO:0006511">
    <property type="term" value="P:ubiquitin-dependent protein catabolic process"/>
    <property type="evidence" value="ECO:0007669"/>
    <property type="project" value="TreeGrafter"/>
</dbReference>
<dbReference type="STRING" id="240159.A0A4U5UEE0"/>
<dbReference type="PANTHER" id="PTHR45622">
    <property type="entry name" value="UBIQUITIN-PROTEIN LIGASE E3A-RELATED"/>
    <property type="match status" value="1"/>
</dbReference>
<dbReference type="EMBL" id="CM014084">
    <property type="protein sequence ID" value="TKS73024.1"/>
    <property type="molecule type" value="Genomic_DNA"/>
</dbReference>
<evidence type="ECO:0000256" key="3">
    <source>
        <dbReference type="ARBA" id="ARBA00022786"/>
    </source>
</evidence>
<dbReference type="SUPFAM" id="SSF56204">
    <property type="entry name" value="Hect, E3 ligase catalytic domain"/>
    <property type="match status" value="1"/>
</dbReference>
<dbReference type="Gene3D" id="2.130.10.30">
    <property type="entry name" value="Regulator of chromosome condensation 1/beta-lactamase-inhibitor protein II"/>
    <property type="match status" value="1"/>
</dbReference>
<name>A0A4U5UEE0_COLLU</name>
<evidence type="ECO:0000313" key="7">
    <source>
        <dbReference type="EMBL" id="TKS73024.1"/>
    </source>
</evidence>
<keyword evidence="2" id="KW-0677">Repeat</keyword>
<proteinExistence type="predicted"/>
<feature type="repeat" description="RCC1" evidence="5">
    <location>
        <begin position="194"/>
        <end position="245"/>
    </location>
</feature>
<feature type="active site" description="Glycyl thioester intermediate" evidence="4">
    <location>
        <position position="879"/>
    </location>
</feature>
<dbReference type="PROSITE" id="PS50237">
    <property type="entry name" value="HECT"/>
    <property type="match status" value="1"/>
</dbReference>
<dbReference type="Proteomes" id="UP000298787">
    <property type="component" value="Chromosome 7"/>
</dbReference>
<dbReference type="InterPro" id="IPR000569">
    <property type="entry name" value="HECT_dom"/>
</dbReference>